<feature type="domain" description="Phosphatidic acid phosphatase type 2/haloperoxidase" evidence="7">
    <location>
        <begin position="135"/>
        <end position="305"/>
    </location>
</feature>
<evidence type="ECO:0000256" key="1">
    <source>
        <dbReference type="ARBA" id="ARBA00004141"/>
    </source>
</evidence>
<reference evidence="8" key="1">
    <citation type="submission" date="2013-10" db="EMBL/GenBank/DDBJ databases">
        <title>Genomic analysis of the causative agents of coccidiosis in chickens.</title>
        <authorList>
            <person name="Reid A.J."/>
            <person name="Blake D."/>
            <person name="Billington K."/>
            <person name="Browne H."/>
            <person name="Dunn M."/>
            <person name="Hung S."/>
            <person name="Kawahara F."/>
            <person name="Miranda-Saavedra D."/>
            <person name="Mourier T."/>
            <person name="Nagra H."/>
            <person name="Otto T.D."/>
            <person name="Rawlings N."/>
            <person name="Sanchez A."/>
            <person name="Sanders M."/>
            <person name="Subramaniam C."/>
            <person name="Tay Y."/>
            <person name="Dear P."/>
            <person name="Doerig C."/>
            <person name="Gruber A."/>
            <person name="Parkinson J."/>
            <person name="Shirley M."/>
            <person name="Wan K.L."/>
            <person name="Berriman M."/>
            <person name="Tomley F."/>
            <person name="Pain A."/>
        </authorList>
    </citation>
    <scope>NUCLEOTIDE SEQUENCE [LARGE SCALE GENOMIC DNA]</scope>
    <source>
        <strain evidence="8">Houghton</strain>
    </source>
</reference>
<dbReference type="SUPFAM" id="SSF48317">
    <property type="entry name" value="Acid phosphatase/Vanadium-dependent haloperoxidase"/>
    <property type="match status" value="1"/>
</dbReference>
<dbReference type="PANTHER" id="PTHR10165">
    <property type="entry name" value="LIPID PHOSPHATE PHOSPHATASE"/>
    <property type="match status" value="1"/>
</dbReference>
<keyword evidence="4 6" id="KW-1133">Transmembrane helix</keyword>
<evidence type="ECO:0000256" key="2">
    <source>
        <dbReference type="ARBA" id="ARBA00008816"/>
    </source>
</evidence>
<dbReference type="GO" id="GO:0008195">
    <property type="term" value="F:phosphatidate phosphatase activity"/>
    <property type="evidence" value="ECO:0007669"/>
    <property type="project" value="TreeGrafter"/>
</dbReference>
<feature type="transmembrane region" description="Helical" evidence="6">
    <location>
        <begin position="131"/>
        <end position="152"/>
    </location>
</feature>
<evidence type="ECO:0000256" key="5">
    <source>
        <dbReference type="ARBA" id="ARBA00023136"/>
    </source>
</evidence>
<protein>
    <submittedName>
        <fullName evidence="8">Lipid phosphate phosphohydrolase 3, putative</fullName>
    </submittedName>
</protein>
<dbReference type="VEuPathDB" id="ToxoDB:ETH2_1404400"/>
<accession>U6KW97</accession>
<evidence type="ECO:0000256" key="6">
    <source>
        <dbReference type="SAM" id="Phobius"/>
    </source>
</evidence>
<dbReference type="AlphaFoldDB" id="U6KW97"/>
<evidence type="ECO:0000313" key="8">
    <source>
        <dbReference type="EMBL" id="CDJ42241.1"/>
    </source>
</evidence>
<proteinExistence type="inferred from homology"/>
<comment type="similarity">
    <text evidence="2">Belongs to the PA-phosphatase related phosphoesterase family.</text>
</comment>
<gene>
    <name evidence="8" type="ORF">ETH_00001660</name>
</gene>
<organism evidence="8 9">
    <name type="scientific">Eimeria tenella</name>
    <name type="common">Coccidian parasite</name>
    <dbReference type="NCBI Taxonomy" id="5802"/>
    <lineage>
        <taxon>Eukaryota</taxon>
        <taxon>Sar</taxon>
        <taxon>Alveolata</taxon>
        <taxon>Apicomplexa</taxon>
        <taxon>Conoidasida</taxon>
        <taxon>Coccidia</taxon>
        <taxon>Eucoccidiorida</taxon>
        <taxon>Eimeriorina</taxon>
        <taxon>Eimeriidae</taxon>
        <taxon>Eimeria</taxon>
    </lineage>
</organism>
<evidence type="ECO:0000313" key="9">
    <source>
        <dbReference type="Proteomes" id="UP000030747"/>
    </source>
</evidence>
<dbReference type="OMA" id="NQHRYIE"/>
<name>U6KW97_EIMTE</name>
<evidence type="ECO:0000256" key="4">
    <source>
        <dbReference type="ARBA" id="ARBA00022989"/>
    </source>
</evidence>
<dbReference type="GeneID" id="25249547"/>
<feature type="transmembrane region" description="Helical" evidence="6">
    <location>
        <begin position="80"/>
        <end position="101"/>
    </location>
</feature>
<dbReference type="GO" id="GO:0007165">
    <property type="term" value="P:signal transduction"/>
    <property type="evidence" value="ECO:0007669"/>
    <property type="project" value="TreeGrafter"/>
</dbReference>
<reference evidence="8" key="2">
    <citation type="submission" date="2013-10" db="EMBL/GenBank/DDBJ databases">
        <authorList>
            <person name="Aslett M."/>
        </authorList>
    </citation>
    <scope>NUCLEOTIDE SEQUENCE [LARGE SCALE GENOMIC DNA]</scope>
    <source>
        <strain evidence="8">Houghton</strain>
    </source>
</reference>
<dbReference type="OrthoDB" id="328563at2759"/>
<keyword evidence="8" id="KW-0378">Hydrolase</keyword>
<dbReference type="EMBL" id="HG675705">
    <property type="protein sequence ID" value="CDJ42241.1"/>
    <property type="molecule type" value="Genomic_DNA"/>
</dbReference>
<evidence type="ECO:0000256" key="3">
    <source>
        <dbReference type="ARBA" id="ARBA00022692"/>
    </source>
</evidence>
<keyword evidence="9" id="KW-1185">Reference proteome</keyword>
<dbReference type="GO" id="GO:0005886">
    <property type="term" value="C:plasma membrane"/>
    <property type="evidence" value="ECO:0007669"/>
    <property type="project" value="TreeGrafter"/>
</dbReference>
<dbReference type="GO" id="GO:0046839">
    <property type="term" value="P:phospholipid dephosphorylation"/>
    <property type="evidence" value="ECO:0007669"/>
    <property type="project" value="TreeGrafter"/>
</dbReference>
<dbReference type="InterPro" id="IPR036938">
    <property type="entry name" value="PAP2/HPO_sf"/>
</dbReference>
<dbReference type="SMART" id="SM00014">
    <property type="entry name" value="acidPPc"/>
    <property type="match status" value="1"/>
</dbReference>
<feature type="transmembrane region" description="Helical" evidence="6">
    <location>
        <begin position="38"/>
        <end position="59"/>
    </location>
</feature>
<dbReference type="Proteomes" id="UP000030747">
    <property type="component" value="Unassembled WGS sequence"/>
</dbReference>
<dbReference type="Pfam" id="PF01569">
    <property type="entry name" value="PAP2"/>
    <property type="match status" value="1"/>
</dbReference>
<keyword evidence="3 6" id="KW-0812">Transmembrane</keyword>
<dbReference type="VEuPathDB" id="ToxoDB:ETH_00001660"/>
<dbReference type="InterPro" id="IPR043216">
    <property type="entry name" value="PAP-like"/>
</dbReference>
<keyword evidence="5 6" id="KW-0472">Membrane</keyword>
<dbReference type="RefSeq" id="XP_013232991.1">
    <property type="nucleotide sequence ID" value="XM_013377537.1"/>
</dbReference>
<sequence length="317" mass="34414">MQLATAGSADSAGIGRRRSLWDDEGCRPLSAKSATVRLSVHLVCVALLGAFVIWGLVADPPVRGFYCNDTTIRYPLKAETVPASVATALVIGIPIVIFVAIELLNTFVVEKNSLASIELKCCSLPRIVGNMYVVCGGFAFGILLNFSLANVAKLCIGRLRPHFLAVCQPNWGSLKCSDSTGDLYVDQYECRGADQAAIKEARLSFFSAHSSNSSCAMLYTIIYLQCRLSKASAGPLMATFRQRLRSNSRADWLVDTAAALRPFIQGALLILCLFIALSRVMDFFHHPGDVLTGLIVGTLIAFYSALYVSRLPQLPHM</sequence>
<comment type="subcellular location">
    <subcellularLocation>
        <location evidence="1">Membrane</location>
        <topology evidence="1">Multi-pass membrane protein</topology>
    </subcellularLocation>
</comment>
<feature type="transmembrane region" description="Helical" evidence="6">
    <location>
        <begin position="252"/>
        <end position="278"/>
    </location>
</feature>
<dbReference type="Gene3D" id="1.20.144.10">
    <property type="entry name" value="Phosphatidic acid phosphatase type 2/haloperoxidase"/>
    <property type="match status" value="1"/>
</dbReference>
<dbReference type="GO" id="GO:0006644">
    <property type="term" value="P:phospholipid metabolic process"/>
    <property type="evidence" value="ECO:0007669"/>
    <property type="project" value="InterPro"/>
</dbReference>
<dbReference type="PANTHER" id="PTHR10165:SF103">
    <property type="entry name" value="PHOSPHOLIPID PHOSPHATASE HOMOLOG 1.2 HOMOLOG"/>
    <property type="match status" value="1"/>
</dbReference>
<dbReference type="InterPro" id="IPR000326">
    <property type="entry name" value="PAP2/HPO"/>
</dbReference>
<evidence type="ECO:0000259" key="7">
    <source>
        <dbReference type="SMART" id="SM00014"/>
    </source>
</evidence>
<feature type="transmembrane region" description="Helical" evidence="6">
    <location>
        <begin position="290"/>
        <end position="308"/>
    </location>
</feature>